<organism evidence="6 7">
    <name type="scientific">Caproiciproducens faecalis</name>
    <dbReference type="NCBI Taxonomy" id="2820301"/>
    <lineage>
        <taxon>Bacteria</taxon>
        <taxon>Bacillati</taxon>
        <taxon>Bacillota</taxon>
        <taxon>Clostridia</taxon>
        <taxon>Eubacteriales</taxon>
        <taxon>Acutalibacteraceae</taxon>
        <taxon>Caproiciproducens</taxon>
    </lineage>
</organism>
<evidence type="ECO:0000256" key="4">
    <source>
        <dbReference type="ARBA" id="ARBA00022840"/>
    </source>
</evidence>
<dbReference type="Gene3D" id="3.40.50.300">
    <property type="entry name" value="P-loop containing nucleotide triphosphate hydrolases"/>
    <property type="match status" value="2"/>
</dbReference>
<evidence type="ECO:0000256" key="1">
    <source>
        <dbReference type="ARBA" id="ARBA00022448"/>
    </source>
</evidence>
<evidence type="ECO:0000313" key="6">
    <source>
        <dbReference type="EMBL" id="MBW7572652.1"/>
    </source>
</evidence>
<keyword evidence="3" id="KW-0547">Nucleotide-binding</keyword>
<dbReference type="SUPFAM" id="SSF52540">
    <property type="entry name" value="P-loop containing nucleoside triphosphate hydrolases"/>
    <property type="match status" value="2"/>
</dbReference>
<keyword evidence="7" id="KW-1185">Reference proteome</keyword>
<dbReference type="Pfam" id="PF00005">
    <property type="entry name" value="ABC_tran"/>
    <property type="match status" value="2"/>
</dbReference>
<evidence type="ECO:0000259" key="5">
    <source>
        <dbReference type="PROSITE" id="PS50893"/>
    </source>
</evidence>
<dbReference type="GO" id="GO:0005524">
    <property type="term" value="F:ATP binding"/>
    <property type="evidence" value="ECO:0007669"/>
    <property type="project" value="UniProtKB-KW"/>
</dbReference>
<dbReference type="PROSITE" id="PS00211">
    <property type="entry name" value="ABC_TRANSPORTER_1"/>
    <property type="match status" value="1"/>
</dbReference>
<accession>A0ABS7DMZ1</accession>
<dbReference type="SMART" id="SM00382">
    <property type="entry name" value="AAA"/>
    <property type="match status" value="2"/>
</dbReference>
<dbReference type="InterPro" id="IPR050107">
    <property type="entry name" value="ABC_carbohydrate_import_ATPase"/>
</dbReference>
<dbReference type="RefSeq" id="WP_219965042.1">
    <property type="nucleotide sequence ID" value="NZ_JAGFNZ010000002.1"/>
</dbReference>
<comment type="caution">
    <text evidence="6">The sequence shown here is derived from an EMBL/GenBank/DDBJ whole genome shotgun (WGS) entry which is preliminary data.</text>
</comment>
<feature type="domain" description="ABC transporter" evidence="5">
    <location>
        <begin position="8"/>
        <end position="243"/>
    </location>
</feature>
<dbReference type="PANTHER" id="PTHR43790">
    <property type="entry name" value="CARBOHYDRATE TRANSPORT ATP-BINDING PROTEIN MG119-RELATED"/>
    <property type="match status" value="1"/>
</dbReference>
<keyword evidence="4 6" id="KW-0067">ATP-binding</keyword>
<dbReference type="PROSITE" id="PS50893">
    <property type="entry name" value="ABC_TRANSPORTER_2"/>
    <property type="match status" value="2"/>
</dbReference>
<sequence>MSSENMLIQMEHISKSFPGVAALDDVSLELKSGEIHALLGENGAGKSTLIKVLTGVEERDGGSVLLEGVPVFPKSPQDAQKLGISTVYQEVNLCPNLSVAENIYIGREPKKRGSIDWKKINQDSRTLLDRFNLNIDVTKNLDFYSVAVQQMVAIARAVDISAKVLILDEPTSSLSSVEVEKLFEVMHMLKAQGMGILFVTHFLDQVYAVSDTITVLRNGRYVGTYAAAELPKMQLVGKMLGKEYAELDLSSEKEELIGGERECLLEMKQACGPGTISNIDLKIYKGEVLGISGLLGSGRSEIVRLIFGIDHLEQGEISLNSQKLAGKGPLPAIRCGVAFCPENRKTEGIIGDLSIRENIILALQAKKGMLRAISRADAERIADKYIKMLEIKTPSQEQRAKNLSGGNQQKVILARWLATDPQLLMLDEPTRGIDVGTKAEIQKIIVGLAEQGMTVVFISSEIDEMLRCCSRMIVLRDRKKVGELSGKEIAESAVMSLIAGGVKNGENKEAV</sequence>
<dbReference type="CDD" id="cd03216">
    <property type="entry name" value="ABC_Carb_Monos_I"/>
    <property type="match status" value="1"/>
</dbReference>
<reference evidence="6 7" key="1">
    <citation type="submission" date="2021-03" db="EMBL/GenBank/DDBJ databases">
        <title>Caproiciproducens sp. nov. isolated from feces of cow.</title>
        <authorList>
            <person name="Choi J.-Y."/>
        </authorList>
    </citation>
    <scope>NUCLEOTIDE SEQUENCE [LARGE SCALE GENOMIC DNA]</scope>
    <source>
        <strain evidence="6 7">AGMB10547</strain>
    </source>
</reference>
<keyword evidence="1" id="KW-0813">Transport</keyword>
<name>A0ABS7DMZ1_9FIRM</name>
<feature type="domain" description="ABC transporter" evidence="5">
    <location>
        <begin position="259"/>
        <end position="502"/>
    </location>
</feature>
<evidence type="ECO:0000256" key="2">
    <source>
        <dbReference type="ARBA" id="ARBA00022737"/>
    </source>
</evidence>
<dbReference type="EMBL" id="JAGFNZ010000002">
    <property type="protein sequence ID" value="MBW7572652.1"/>
    <property type="molecule type" value="Genomic_DNA"/>
</dbReference>
<dbReference type="CDD" id="cd03215">
    <property type="entry name" value="ABC_Carb_Monos_II"/>
    <property type="match status" value="1"/>
</dbReference>
<protein>
    <submittedName>
        <fullName evidence="6">Sugar ABC transporter ATP-binding protein</fullName>
    </submittedName>
</protein>
<dbReference type="InterPro" id="IPR027417">
    <property type="entry name" value="P-loop_NTPase"/>
</dbReference>
<dbReference type="InterPro" id="IPR017871">
    <property type="entry name" value="ABC_transporter-like_CS"/>
</dbReference>
<dbReference type="InterPro" id="IPR003593">
    <property type="entry name" value="AAA+_ATPase"/>
</dbReference>
<keyword evidence="2" id="KW-0677">Repeat</keyword>
<dbReference type="PANTHER" id="PTHR43790:SF9">
    <property type="entry name" value="GALACTOFURANOSE TRANSPORTER ATP-BINDING PROTEIN YTFR"/>
    <property type="match status" value="1"/>
</dbReference>
<dbReference type="InterPro" id="IPR003439">
    <property type="entry name" value="ABC_transporter-like_ATP-bd"/>
</dbReference>
<gene>
    <name evidence="6" type="ORF">J5W02_07475</name>
</gene>
<evidence type="ECO:0000313" key="7">
    <source>
        <dbReference type="Proteomes" id="UP000719942"/>
    </source>
</evidence>
<evidence type="ECO:0000256" key="3">
    <source>
        <dbReference type="ARBA" id="ARBA00022741"/>
    </source>
</evidence>
<dbReference type="Proteomes" id="UP000719942">
    <property type="component" value="Unassembled WGS sequence"/>
</dbReference>
<proteinExistence type="predicted"/>